<keyword evidence="2" id="KW-1133">Transmembrane helix</keyword>
<feature type="transmembrane region" description="Helical" evidence="2">
    <location>
        <begin position="261"/>
        <end position="282"/>
    </location>
</feature>
<dbReference type="InterPro" id="IPR025565">
    <property type="entry name" value="DUF4328"/>
</dbReference>
<dbReference type="EMBL" id="JBGEDP010000001">
    <property type="protein sequence ID" value="MEY8013675.1"/>
    <property type="molecule type" value="Genomic_DNA"/>
</dbReference>
<feature type="transmembrane region" description="Helical" evidence="2">
    <location>
        <begin position="172"/>
        <end position="204"/>
    </location>
</feature>
<evidence type="ECO:0000313" key="5">
    <source>
        <dbReference type="Proteomes" id="UP001564760"/>
    </source>
</evidence>
<dbReference type="Pfam" id="PF14219">
    <property type="entry name" value="DUF4328"/>
    <property type="match status" value="1"/>
</dbReference>
<name>A0ABV4BUI1_9MYCO</name>
<evidence type="ECO:0000313" key="4">
    <source>
        <dbReference type="EMBL" id="MEY8013675.1"/>
    </source>
</evidence>
<evidence type="ECO:0000256" key="2">
    <source>
        <dbReference type="SAM" id="Phobius"/>
    </source>
</evidence>
<keyword evidence="5" id="KW-1185">Reference proteome</keyword>
<gene>
    <name evidence="4" type="ORF">AB8998_00680</name>
</gene>
<feature type="transmembrane region" description="Helical" evidence="2">
    <location>
        <begin position="294"/>
        <end position="314"/>
    </location>
</feature>
<keyword evidence="2" id="KW-0812">Transmembrane</keyword>
<feature type="region of interest" description="Disordered" evidence="1">
    <location>
        <begin position="31"/>
        <end position="102"/>
    </location>
</feature>
<keyword evidence="2" id="KW-0472">Membrane</keyword>
<comment type="caution">
    <text evidence="4">The sequence shown here is derived from an EMBL/GenBank/DDBJ whole genome shotgun (WGS) entry which is preliminary data.</text>
</comment>
<sequence>MIQVCSQCGTRWNVRERRREWCPRCRGPLLAPHSGPGPVSPQPPPPDPRWGPGAGPPPRTASGAAGWQRTRPQLPPGFRWIAVRPGAAPPPRRGRRSRGPTPRYAVMPRWGLADRVDQATATIPPPAKAGPPAAVVRTALFVSVLVLSLTALVYVVRYVLLVINRNTLLNSVVALAAQWLGVLASVAAIAAVSVCAVTATRWLIARRAAVLSHHGLPEPRSARGLWAGCLVPLANVVWAPVYVIELAVLEEHYARLRRPIVQWWIAWVVGYVAWIFAIVTSFATDAQGIANNTVMMVLTYLLAAVTVAALGRVFEGFERKPVQRPAHRWVVVTPDQPDRPEAPAPAGPVELPGREPAA</sequence>
<feature type="compositionally biased region" description="Pro residues" evidence="1">
    <location>
        <begin position="38"/>
        <end position="59"/>
    </location>
</feature>
<proteinExistence type="predicted"/>
<reference evidence="4 5" key="1">
    <citation type="submission" date="2024-08" db="EMBL/GenBank/DDBJ databases">
        <title>Mycobacterium servetensis sp. nov., a novel rapid-growing mycobacterial species recovered from a human patient in Zaragoza, Spain.</title>
        <authorList>
            <person name="Tristancho-Baro A.I."/>
            <person name="Buenestado-Serrano S."/>
            <person name="Garcia De Viedma D."/>
            <person name="Milagro-Beamonte A."/>
            <person name="Burillo N."/>
            <person name="Sanz S."/>
            <person name="Lopez-Calleja A.I."/>
            <person name="Penas-Utrilla D."/>
            <person name="Guardingo M."/>
            <person name="Garcia M.J."/>
            <person name="Vinuelas-Bayon J."/>
        </authorList>
    </citation>
    <scope>NUCLEOTIDE SEQUENCE [LARGE SCALE GENOMIC DNA]</scope>
    <source>
        <strain evidence="5">HUMS_12744610</strain>
    </source>
</reference>
<feature type="region of interest" description="Disordered" evidence="1">
    <location>
        <begin position="333"/>
        <end position="358"/>
    </location>
</feature>
<feature type="transmembrane region" description="Helical" evidence="2">
    <location>
        <begin position="139"/>
        <end position="160"/>
    </location>
</feature>
<evidence type="ECO:0000256" key="1">
    <source>
        <dbReference type="SAM" id="MobiDB-lite"/>
    </source>
</evidence>
<dbReference type="RefSeq" id="WP_369736336.1">
    <property type="nucleotide sequence ID" value="NZ_JBGEDP010000001.1"/>
</dbReference>
<protein>
    <submittedName>
        <fullName evidence="4">DUF4328 domain-containing protein</fullName>
    </submittedName>
</protein>
<organism evidence="4 5">
    <name type="scientific">Mycobacterium servetii</name>
    <dbReference type="NCBI Taxonomy" id="3237418"/>
    <lineage>
        <taxon>Bacteria</taxon>
        <taxon>Bacillati</taxon>
        <taxon>Actinomycetota</taxon>
        <taxon>Actinomycetes</taxon>
        <taxon>Mycobacteriales</taxon>
        <taxon>Mycobacteriaceae</taxon>
        <taxon>Mycobacterium</taxon>
    </lineage>
</organism>
<feature type="domain" description="DUF4328" evidence="3">
    <location>
        <begin position="165"/>
        <end position="318"/>
    </location>
</feature>
<accession>A0ABV4BUI1</accession>
<evidence type="ECO:0000259" key="3">
    <source>
        <dbReference type="Pfam" id="PF14219"/>
    </source>
</evidence>
<dbReference type="Proteomes" id="UP001564760">
    <property type="component" value="Unassembled WGS sequence"/>
</dbReference>